<reference evidence="2 3" key="1">
    <citation type="submission" date="2020-01" db="EMBL/GenBank/DDBJ databases">
        <title>Herbidospora sp. NEAU-GS84 nov., a novel actinomycete isolated from soil.</title>
        <authorList>
            <person name="Han L."/>
        </authorList>
    </citation>
    <scope>NUCLEOTIDE SEQUENCE [LARGE SCALE GENOMIC DNA]</scope>
    <source>
        <strain evidence="2 3">NEAU-GS84</strain>
    </source>
</reference>
<evidence type="ECO:0000313" key="3">
    <source>
        <dbReference type="Proteomes" id="UP000479526"/>
    </source>
</evidence>
<evidence type="ECO:0000259" key="1">
    <source>
        <dbReference type="PROSITE" id="PS51674"/>
    </source>
</evidence>
<dbReference type="PROSITE" id="PS51674">
    <property type="entry name" value="4FE4S_WBL"/>
    <property type="match status" value="1"/>
</dbReference>
<sequence>MPVLPAGRRAERRPPMTPAAPARTLRLVREVPTVRLLDLITRDLPADLVDGAACGADPELHTGPDLFDHESDQERAAREDVAKSVCAECPGRLDCLAAALRIRPETGVWAGLTADELAELTRPGLAS</sequence>
<keyword evidence="3" id="KW-1185">Reference proteome</keyword>
<dbReference type="RefSeq" id="WP_161479429.1">
    <property type="nucleotide sequence ID" value="NZ_WXEW01000003.1"/>
</dbReference>
<dbReference type="AlphaFoldDB" id="A0A7C9JBM6"/>
<comment type="caution">
    <text evidence="2">The sequence shown here is derived from an EMBL/GenBank/DDBJ whole genome shotgun (WGS) entry which is preliminary data.</text>
</comment>
<evidence type="ECO:0000313" key="2">
    <source>
        <dbReference type="EMBL" id="NAS21981.1"/>
    </source>
</evidence>
<dbReference type="EMBL" id="WXEW01000003">
    <property type="protein sequence ID" value="NAS21981.1"/>
    <property type="molecule type" value="Genomic_DNA"/>
</dbReference>
<dbReference type="Proteomes" id="UP000479526">
    <property type="component" value="Unassembled WGS sequence"/>
</dbReference>
<proteinExistence type="predicted"/>
<name>A0A7C9JBM6_9ACTN</name>
<dbReference type="InterPro" id="IPR034768">
    <property type="entry name" value="4FE4S_WBL"/>
</dbReference>
<organism evidence="2 3">
    <name type="scientific">Herbidospora solisilvae</name>
    <dbReference type="NCBI Taxonomy" id="2696284"/>
    <lineage>
        <taxon>Bacteria</taxon>
        <taxon>Bacillati</taxon>
        <taxon>Actinomycetota</taxon>
        <taxon>Actinomycetes</taxon>
        <taxon>Streptosporangiales</taxon>
        <taxon>Streptosporangiaceae</taxon>
        <taxon>Herbidospora</taxon>
    </lineage>
</organism>
<dbReference type="Pfam" id="PF02467">
    <property type="entry name" value="Whib"/>
    <property type="match status" value="1"/>
</dbReference>
<accession>A0A7C9JBM6</accession>
<gene>
    <name evidence="2" type="ORF">GT755_09825</name>
</gene>
<protein>
    <recommendedName>
        <fullName evidence="1">4Fe-4S Wbl-type domain-containing protein</fullName>
    </recommendedName>
</protein>
<feature type="domain" description="4Fe-4S Wbl-type" evidence="1">
    <location>
        <begin position="53"/>
        <end position="119"/>
    </location>
</feature>